<feature type="transmembrane region" description="Helical" evidence="2">
    <location>
        <begin position="21"/>
        <end position="45"/>
    </location>
</feature>
<sequence length="86" mass="8701">MGRHGRCDRHGRTRRARGSGAGQWLEPVLGTMAVVALSATLVTLVDDDKPLVQLGNITAPSASTPPPTTTSGHPLPPGAAGGGVKP</sequence>
<reference evidence="3 4" key="1">
    <citation type="submission" date="2016-11" db="EMBL/GenBank/DDBJ databases">
        <authorList>
            <person name="Jaros S."/>
            <person name="Januszkiewicz K."/>
            <person name="Wedrychowicz H."/>
        </authorList>
    </citation>
    <scope>NUCLEOTIDE SEQUENCE [LARGE SCALE GENOMIC DNA]</scope>
    <source>
        <strain evidence="3 4">DSM 44523</strain>
    </source>
</reference>
<dbReference type="STRING" id="2017.SAMN05444320_103109"/>
<gene>
    <name evidence="3" type="ORF">SAMN05444320_103109</name>
</gene>
<evidence type="ECO:0000313" key="3">
    <source>
        <dbReference type="EMBL" id="SHF29401.1"/>
    </source>
</evidence>
<name>A0A1M5AGK0_STRHI</name>
<organism evidence="3 4">
    <name type="scientific">Streptoalloteichus hindustanus</name>
    <dbReference type="NCBI Taxonomy" id="2017"/>
    <lineage>
        <taxon>Bacteria</taxon>
        <taxon>Bacillati</taxon>
        <taxon>Actinomycetota</taxon>
        <taxon>Actinomycetes</taxon>
        <taxon>Pseudonocardiales</taxon>
        <taxon>Pseudonocardiaceae</taxon>
        <taxon>Streptoalloteichus</taxon>
    </lineage>
</organism>
<keyword evidence="2" id="KW-1133">Transmembrane helix</keyword>
<protein>
    <submittedName>
        <fullName evidence="3">Uncharacterized protein</fullName>
    </submittedName>
</protein>
<dbReference type="AlphaFoldDB" id="A0A1M5AGK0"/>
<evidence type="ECO:0000256" key="2">
    <source>
        <dbReference type="SAM" id="Phobius"/>
    </source>
</evidence>
<feature type="compositionally biased region" description="Basic residues" evidence="1">
    <location>
        <begin position="1"/>
        <end position="17"/>
    </location>
</feature>
<dbReference type="RefSeq" id="WP_143174072.1">
    <property type="nucleotide sequence ID" value="NZ_FQVN01000003.1"/>
</dbReference>
<keyword evidence="2" id="KW-0812">Transmembrane</keyword>
<evidence type="ECO:0000313" key="4">
    <source>
        <dbReference type="Proteomes" id="UP000184501"/>
    </source>
</evidence>
<keyword evidence="2" id="KW-0472">Membrane</keyword>
<evidence type="ECO:0000256" key="1">
    <source>
        <dbReference type="SAM" id="MobiDB-lite"/>
    </source>
</evidence>
<feature type="region of interest" description="Disordered" evidence="1">
    <location>
        <begin position="1"/>
        <end position="22"/>
    </location>
</feature>
<feature type="region of interest" description="Disordered" evidence="1">
    <location>
        <begin position="56"/>
        <end position="86"/>
    </location>
</feature>
<dbReference type="EMBL" id="FQVN01000003">
    <property type="protein sequence ID" value="SHF29401.1"/>
    <property type="molecule type" value="Genomic_DNA"/>
</dbReference>
<proteinExistence type="predicted"/>
<accession>A0A1M5AGK0</accession>
<dbReference type="Proteomes" id="UP000184501">
    <property type="component" value="Unassembled WGS sequence"/>
</dbReference>
<keyword evidence="4" id="KW-1185">Reference proteome</keyword>